<sequence length="173" mass="19242">MFKNMFNLNSHPERNFSIFAAILGGLLFTMSTSPRAAIAETRASEKDGERANAEMLAQRTPLPRSRNTPVAAVPDNNGEFSIRLINSTAAPIKYQVVGDTEDRFLMGDREITLTGLEDPVTVTFQRQDDGLLQAETKVFSQEGILEITLDETTALDMDRNALRVDESGWVYLN</sequence>
<dbReference type="Proteomes" id="UP000500857">
    <property type="component" value="Chromosome"/>
</dbReference>
<reference evidence="2 3" key="1">
    <citation type="submission" date="2020-04" db="EMBL/GenBank/DDBJ databases">
        <authorList>
            <person name="Basu S."/>
            <person name="Maruthanayagam V."/>
            <person name="Chakraborty S."/>
            <person name="Pramanik A."/>
            <person name="Mukherjee J."/>
            <person name="Brink B."/>
        </authorList>
    </citation>
    <scope>NUCLEOTIDE SEQUENCE [LARGE SCALE GENOMIC DNA]</scope>
    <source>
        <strain evidence="2 3">AP17</strain>
    </source>
</reference>
<keyword evidence="3" id="KW-1185">Reference proteome</keyword>
<proteinExistence type="predicted"/>
<evidence type="ECO:0000313" key="2">
    <source>
        <dbReference type="EMBL" id="QIZ71007.1"/>
    </source>
</evidence>
<dbReference type="RefSeq" id="WP_168569162.1">
    <property type="nucleotide sequence ID" value="NZ_CP051167.1"/>
</dbReference>
<evidence type="ECO:0000256" key="1">
    <source>
        <dbReference type="SAM" id="MobiDB-lite"/>
    </source>
</evidence>
<evidence type="ECO:0000313" key="3">
    <source>
        <dbReference type="Proteomes" id="UP000500857"/>
    </source>
</evidence>
<accession>A0A6H1TXY3</accession>
<organism evidence="2 3">
    <name type="scientific">Oxynema aestuarii AP17</name>
    <dbReference type="NCBI Taxonomy" id="2064643"/>
    <lineage>
        <taxon>Bacteria</taxon>
        <taxon>Bacillati</taxon>
        <taxon>Cyanobacteriota</taxon>
        <taxon>Cyanophyceae</taxon>
        <taxon>Oscillatoriophycideae</taxon>
        <taxon>Oscillatoriales</taxon>
        <taxon>Oscillatoriaceae</taxon>
        <taxon>Oxynema</taxon>
        <taxon>Oxynema aestuarii</taxon>
    </lineage>
</organism>
<gene>
    <name evidence="2" type="ORF">HCG48_10745</name>
</gene>
<dbReference type="KEGG" id="oxy:HCG48_10745"/>
<feature type="region of interest" description="Disordered" evidence="1">
    <location>
        <begin position="42"/>
        <end position="67"/>
    </location>
</feature>
<dbReference type="AlphaFoldDB" id="A0A6H1TXY3"/>
<name>A0A6H1TXY3_9CYAN</name>
<dbReference type="EMBL" id="CP051167">
    <property type="protein sequence ID" value="QIZ71007.1"/>
    <property type="molecule type" value="Genomic_DNA"/>
</dbReference>
<protein>
    <submittedName>
        <fullName evidence="2">Uncharacterized protein</fullName>
    </submittedName>
</protein>
<feature type="compositionally biased region" description="Basic and acidic residues" evidence="1">
    <location>
        <begin position="42"/>
        <end position="52"/>
    </location>
</feature>